<sequence length="152" mass="17288">MDNFEMLIKTIENKSLETNDINILMEFISRLLHDKIPYYDWVGFYILKDNKLHLGPFVGKPTVHTVIDVGVGICGTSAKTLKPILVSNVINEDNYLACSPETRSEIVVPILINGKFWGEIDIDSDTTDAFSEKDRQFLENISKIIAKFLNHN</sequence>
<dbReference type="InterPro" id="IPR029016">
    <property type="entry name" value="GAF-like_dom_sf"/>
</dbReference>
<proteinExistence type="predicted"/>
<dbReference type="Proteomes" id="UP000282321">
    <property type="component" value="Unassembled WGS sequence"/>
</dbReference>
<dbReference type="AlphaFoldDB" id="A0A660S5D4"/>
<reference evidence="2 3" key="1">
    <citation type="submission" date="2018-06" db="EMBL/GenBank/DDBJ databases">
        <title>Extensive metabolic versatility and redundancy in microbially diverse, dynamic hydrothermal sediments.</title>
        <authorList>
            <person name="Dombrowski N."/>
            <person name="Teske A."/>
            <person name="Baker B.J."/>
        </authorList>
    </citation>
    <scope>NUCLEOTIDE SEQUENCE [LARGE SCALE GENOMIC DNA]</scope>
    <source>
        <strain evidence="2">B35_G9</strain>
    </source>
</reference>
<evidence type="ECO:0000313" key="3">
    <source>
        <dbReference type="Proteomes" id="UP000282321"/>
    </source>
</evidence>
<feature type="domain" description="GAF" evidence="1">
    <location>
        <begin position="63"/>
        <end position="146"/>
    </location>
</feature>
<protein>
    <submittedName>
        <fullName evidence="2">GAF domain-containing protein</fullName>
    </submittedName>
</protein>
<organism evidence="2 3">
    <name type="scientific">candidate division TA06 bacterium</name>
    <dbReference type="NCBI Taxonomy" id="2250710"/>
    <lineage>
        <taxon>Bacteria</taxon>
        <taxon>Bacteria division TA06</taxon>
    </lineage>
</organism>
<name>A0A660S5D4_UNCT6</name>
<dbReference type="InterPro" id="IPR003018">
    <property type="entry name" value="GAF"/>
</dbReference>
<comment type="caution">
    <text evidence="2">The sequence shown here is derived from an EMBL/GenBank/DDBJ whole genome shotgun (WGS) entry which is preliminary data.</text>
</comment>
<gene>
    <name evidence="2" type="ORF">DRP44_07625</name>
</gene>
<accession>A0A660S5D4</accession>
<dbReference type="SUPFAM" id="SSF55781">
    <property type="entry name" value="GAF domain-like"/>
    <property type="match status" value="1"/>
</dbReference>
<dbReference type="EMBL" id="QNBC01000130">
    <property type="protein sequence ID" value="RKX64818.1"/>
    <property type="molecule type" value="Genomic_DNA"/>
</dbReference>
<dbReference type="Pfam" id="PF01590">
    <property type="entry name" value="GAF"/>
    <property type="match status" value="1"/>
</dbReference>
<evidence type="ECO:0000313" key="2">
    <source>
        <dbReference type="EMBL" id="RKX64818.1"/>
    </source>
</evidence>
<dbReference type="Gene3D" id="3.30.450.40">
    <property type="match status" value="1"/>
</dbReference>
<evidence type="ECO:0000259" key="1">
    <source>
        <dbReference type="Pfam" id="PF01590"/>
    </source>
</evidence>